<feature type="chain" id="PRO_5045773156" evidence="1">
    <location>
        <begin position="22"/>
        <end position="369"/>
    </location>
</feature>
<dbReference type="Pfam" id="PF13715">
    <property type="entry name" value="CarbopepD_reg_2"/>
    <property type="match status" value="1"/>
</dbReference>
<protein>
    <submittedName>
        <fullName evidence="2">Carboxypeptidase-like regulatory domain-containing protein</fullName>
    </submittedName>
</protein>
<keyword evidence="1" id="KW-0732">Signal</keyword>
<gene>
    <name evidence="2" type="ORF">ACFS5N_13625</name>
</gene>
<proteinExistence type="predicted"/>
<dbReference type="InterPro" id="IPR008969">
    <property type="entry name" value="CarboxyPept-like_regulatory"/>
</dbReference>
<evidence type="ECO:0000313" key="3">
    <source>
        <dbReference type="Proteomes" id="UP001597557"/>
    </source>
</evidence>
<dbReference type="Gene3D" id="2.60.40.1120">
    <property type="entry name" value="Carboxypeptidase-like, regulatory domain"/>
    <property type="match status" value="1"/>
</dbReference>
<accession>A0ABW5YE87</accession>
<dbReference type="Proteomes" id="UP001597557">
    <property type="component" value="Unassembled WGS sequence"/>
</dbReference>
<organism evidence="2 3">
    <name type="scientific">Mucilaginibacter ximonensis</name>
    <dbReference type="NCBI Taxonomy" id="538021"/>
    <lineage>
        <taxon>Bacteria</taxon>
        <taxon>Pseudomonadati</taxon>
        <taxon>Bacteroidota</taxon>
        <taxon>Sphingobacteriia</taxon>
        <taxon>Sphingobacteriales</taxon>
        <taxon>Sphingobacteriaceae</taxon>
        <taxon>Mucilaginibacter</taxon>
    </lineage>
</organism>
<comment type="caution">
    <text evidence="2">The sequence shown here is derived from an EMBL/GenBank/DDBJ whole genome shotgun (WGS) entry which is preliminary data.</text>
</comment>
<evidence type="ECO:0000313" key="2">
    <source>
        <dbReference type="EMBL" id="MFD2873519.1"/>
    </source>
</evidence>
<reference evidence="3" key="1">
    <citation type="journal article" date="2019" name="Int. J. Syst. Evol. Microbiol.">
        <title>The Global Catalogue of Microorganisms (GCM) 10K type strain sequencing project: providing services to taxonomists for standard genome sequencing and annotation.</title>
        <authorList>
            <consortium name="The Broad Institute Genomics Platform"/>
            <consortium name="The Broad Institute Genome Sequencing Center for Infectious Disease"/>
            <person name="Wu L."/>
            <person name="Ma J."/>
        </authorList>
    </citation>
    <scope>NUCLEOTIDE SEQUENCE [LARGE SCALE GENOMIC DNA]</scope>
    <source>
        <strain evidence="3">KCTC 22437</strain>
    </source>
</reference>
<dbReference type="SUPFAM" id="SSF49464">
    <property type="entry name" value="Carboxypeptidase regulatory domain-like"/>
    <property type="match status" value="1"/>
</dbReference>
<feature type="signal peptide" evidence="1">
    <location>
        <begin position="1"/>
        <end position="21"/>
    </location>
</feature>
<dbReference type="EMBL" id="JBHUPD010000002">
    <property type="protein sequence ID" value="MFD2873519.1"/>
    <property type="molecule type" value="Genomic_DNA"/>
</dbReference>
<keyword evidence="3" id="KW-1185">Reference proteome</keyword>
<dbReference type="RefSeq" id="WP_377186410.1">
    <property type="nucleotide sequence ID" value="NZ_JBHUPD010000002.1"/>
</dbReference>
<name>A0ABW5YE87_9SPHI</name>
<evidence type="ECO:0000256" key="1">
    <source>
        <dbReference type="SAM" id="SignalP"/>
    </source>
</evidence>
<sequence length="369" mass="41804">MKPFFFIFSLFVLLLTGSAASGQGNYAISGNVTDDKGAPLKSATVFISGSQKIMMCDAGGHFKFEHLNVGNYQLTVTMIGYVTFSQNVAIQNKSAHVDIQLKIQDNQLAEVRIGGKDNFEKHYQTFKELFLGKTKNGRACTIINPRVLNFSTKKKILFADASDFLIIENPRLGYRIKYLLKQFSYNSNTGITLYTGETNFEPMKGTPQMQATWDKNRLAAYKGSLMHFLRSVYRNRVLREGFIINPILERDDSNPPIITYDARPVAFDTLRRIVDSSFVGLRFKRLLYSYDPSRAKTIQTNITTPVLKERLVDNDITQITLFNEEAIIDQNGAHRDYRDFLVEGSLGANRVGDQLPFEYQPPNLTLVTP</sequence>